<evidence type="ECO:0000256" key="6">
    <source>
        <dbReference type="ARBA" id="ARBA00022630"/>
    </source>
</evidence>
<name>A0A1S1Z2Z2_FLAPC</name>
<proteinExistence type="inferred from homology"/>
<evidence type="ECO:0000313" key="20">
    <source>
        <dbReference type="Proteomes" id="UP000179797"/>
    </source>
</evidence>
<evidence type="ECO:0000256" key="5">
    <source>
        <dbReference type="ARBA" id="ARBA00022490"/>
    </source>
</evidence>
<dbReference type="InterPro" id="IPR050151">
    <property type="entry name" value="Class-I_Pyr_Nuc-Dis_Oxidored"/>
</dbReference>
<dbReference type="Gene3D" id="3.50.50.60">
    <property type="entry name" value="FAD/NAD(P)-binding domain"/>
    <property type="match status" value="2"/>
</dbReference>
<evidence type="ECO:0000256" key="14">
    <source>
        <dbReference type="PIRSR" id="PIRSR000350-3"/>
    </source>
</evidence>
<dbReference type="Pfam" id="PF07992">
    <property type="entry name" value="Pyr_redox_2"/>
    <property type="match status" value="1"/>
</dbReference>
<dbReference type="NCBIfam" id="TIGR01350">
    <property type="entry name" value="lipoamide_DH"/>
    <property type="match status" value="1"/>
</dbReference>
<feature type="binding site" evidence="14">
    <location>
        <position position="273"/>
    </location>
    <ligand>
        <name>NAD(+)</name>
        <dbReference type="ChEBI" id="CHEBI:57540"/>
    </ligand>
</feature>
<evidence type="ECO:0000256" key="1">
    <source>
        <dbReference type="ARBA" id="ARBA00004496"/>
    </source>
</evidence>
<keyword evidence="7 14" id="KW-0274">FAD</keyword>
<comment type="similarity">
    <text evidence="2 16">Belongs to the class-I pyridine nucleotide-disulfide oxidoreductase family.</text>
</comment>
<dbReference type="PIRSF" id="PIRSF000350">
    <property type="entry name" value="Mercury_reductase_MerA"/>
    <property type="match status" value="1"/>
</dbReference>
<evidence type="ECO:0000313" key="19">
    <source>
        <dbReference type="EMBL" id="OHX67602.1"/>
    </source>
</evidence>
<feature type="binding site" evidence="14">
    <location>
        <position position="313"/>
    </location>
    <ligand>
        <name>FAD</name>
        <dbReference type="ChEBI" id="CHEBI:57692"/>
    </ligand>
</feature>
<keyword evidence="14" id="KW-0547">Nucleotide-binding</keyword>
<dbReference type="InterPro" id="IPR001100">
    <property type="entry name" value="Pyr_nuc-diS_OxRdtase"/>
</dbReference>
<dbReference type="InterPro" id="IPR004099">
    <property type="entry name" value="Pyr_nucl-diS_OxRdtase_dimer"/>
</dbReference>
<feature type="binding site" evidence="14">
    <location>
        <begin position="181"/>
        <end position="188"/>
    </location>
    <ligand>
        <name>NAD(+)</name>
        <dbReference type="ChEBI" id="CHEBI:57540"/>
    </ligand>
</feature>
<dbReference type="InterPro" id="IPR023753">
    <property type="entry name" value="FAD/NAD-binding_dom"/>
</dbReference>
<dbReference type="PANTHER" id="PTHR22912:SF217">
    <property type="entry name" value="DIHYDROLIPOYL DEHYDROGENASE"/>
    <property type="match status" value="1"/>
</dbReference>
<dbReference type="STRING" id="915059.NH26_15210"/>
<evidence type="ECO:0000256" key="8">
    <source>
        <dbReference type="ARBA" id="ARBA00023002"/>
    </source>
</evidence>
<feature type="domain" description="FAD/NAD(P)-binding" evidence="18">
    <location>
        <begin position="6"/>
        <end position="328"/>
    </location>
</feature>
<feature type="binding site" evidence="14">
    <location>
        <position position="204"/>
    </location>
    <ligand>
        <name>NAD(+)</name>
        <dbReference type="ChEBI" id="CHEBI:57540"/>
    </ligand>
</feature>
<dbReference type="PRINTS" id="PR00368">
    <property type="entry name" value="FADPNR"/>
</dbReference>
<evidence type="ECO:0000256" key="11">
    <source>
        <dbReference type="ARBA" id="ARBA00023284"/>
    </source>
</evidence>
<dbReference type="AlphaFoldDB" id="A0A1S1Z2Z2"/>
<evidence type="ECO:0000256" key="7">
    <source>
        <dbReference type="ARBA" id="ARBA00022827"/>
    </source>
</evidence>
<dbReference type="PRINTS" id="PR00411">
    <property type="entry name" value="PNDRDTASEI"/>
</dbReference>
<dbReference type="GO" id="GO:0004148">
    <property type="term" value="F:dihydrolipoyl dehydrogenase (NADH) activity"/>
    <property type="evidence" value="ECO:0007669"/>
    <property type="project" value="UniProtKB-EC"/>
</dbReference>
<evidence type="ECO:0000256" key="9">
    <source>
        <dbReference type="ARBA" id="ARBA00023027"/>
    </source>
</evidence>
<comment type="miscellaneous">
    <text evidence="16">The active site is a redox-active disulfide bond.</text>
</comment>
<dbReference type="OrthoDB" id="9800167at2"/>
<evidence type="ECO:0000256" key="2">
    <source>
        <dbReference type="ARBA" id="ARBA00007532"/>
    </source>
</evidence>
<dbReference type="FunFam" id="3.30.390.30:FF:000001">
    <property type="entry name" value="Dihydrolipoyl dehydrogenase"/>
    <property type="match status" value="1"/>
</dbReference>
<dbReference type="EC" id="1.8.1.4" evidence="3 16"/>
<keyword evidence="9 14" id="KW-0520">NAD</keyword>
<dbReference type="SUPFAM" id="SSF55424">
    <property type="entry name" value="FAD/NAD-linked reductases, dimerisation (C-terminal) domain"/>
    <property type="match status" value="1"/>
</dbReference>
<evidence type="ECO:0000256" key="15">
    <source>
        <dbReference type="PIRSR" id="PIRSR000350-4"/>
    </source>
</evidence>
<dbReference type="EMBL" id="JRYR02000001">
    <property type="protein sequence ID" value="OHX67602.1"/>
    <property type="molecule type" value="Genomic_DNA"/>
</dbReference>
<dbReference type="PANTHER" id="PTHR22912">
    <property type="entry name" value="DISULFIDE OXIDOREDUCTASE"/>
    <property type="match status" value="1"/>
</dbReference>
<dbReference type="InterPro" id="IPR006258">
    <property type="entry name" value="Lipoamide_DH"/>
</dbReference>
<keyword evidence="6 16" id="KW-0285">Flavoprotein</keyword>
<dbReference type="Proteomes" id="UP000179797">
    <property type="component" value="Unassembled WGS sequence"/>
</dbReference>
<feature type="binding site" evidence="14">
    <location>
        <position position="52"/>
    </location>
    <ligand>
        <name>FAD</name>
        <dbReference type="ChEBI" id="CHEBI:57692"/>
    </ligand>
</feature>
<sequence length="467" mass="49673">MSATKFDLIVIGSGPGGYVAAIRASQLGLKVAVVEKAEVGGICLNWGCIPTKALLKSGQVFQYINHAKDFGINVGEASADFPAMVQRSRGVAAGMSKGVEFLIKKNKIEKLLGFGKLVGSKQVEVTDADGNATVYDAEHIILATGGRAKELPHIKIDGEKVIGYRQAMTLSEQPKKLVVMGSGAIGVEFAYFYNSIGTEVTVVEYLPRIVPNEDADVSKELERNFKKQGIKVLTNAAVQTVDTSGNGCVVTVKDNKKDKETTIECDVVLSAVGVETNLEGIGLEEVGVAHDRGKVLVNDYYQTNIPSVYAIGDIVQGPALAHVASHEGIICVEKLAGLTPEPMNYGNIPGCTYTVPEVASVGMTEEMAKEAGYEVKVGKFPFSASGKASASGHKEGFVKVIFDAKYGEWLGCHMIGSNVTEMIAEAVVARKLEVTGHEIITAVHPHPTLSEAVMEAAALAYDECIHL</sequence>
<dbReference type="GO" id="GO:0006103">
    <property type="term" value="P:2-oxoglutarate metabolic process"/>
    <property type="evidence" value="ECO:0007669"/>
    <property type="project" value="TreeGrafter"/>
</dbReference>
<gene>
    <name evidence="19" type="ORF">NH26_15210</name>
</gene>
<evidence type="ECO:0000256" key="4">
    <source>
        <dbReference type="ARBA" id="ARBA00016961"/>
    </source>
</evidence>
<accession>A0A1S1Z2Z2</accession>
<feature type="disulfide bond" description="Redox-active" evidence="15">
    <location>
        <begin position="43"/>
        <end position="48"/>
    </location>
</feature>
<comment type="cofactor">
    <cofactor evidence="14 16">
        <name>FAD</name>
        <dbReference type="ChEBI" id="CHEBI:57692"/>
    </cofactor>
    <text evidence="14 16">Binds 1 FAD per subunit.</text>
</comment>
<keyword evidence="8 16" id="KW-0560">Oxidoreductase</keyword>
<feature type="domain" description="Pyridine nucleotide-disulphide oxidoreductase dimerisation" evidence="17">
    <location>
        <begin position="348"/>
        <end position="457"/>
    </location>
</feature>
<dbReference type="SUPFAM" id="SSF51905">
    <property type="entry name" value="FAD/NAD(P)-binding domain"/>
    <property type="match status" value="1"/>
</dbReference>
<dbReference type="Pfam" id="PF02852">
    <property type="entry name" value="Pyr_redox_dim"/>
    <property type="match status" value="1"/>
</dbReference>
<evidence type="ECO:0000256" key="10">
    <source>
        <dbReference type="ARBA" id="ARBA00023157"/>
    </source>
</evidence>
<dbReference type="InterPro" id="IPR016156">
    <property type="entry name" value="FAD/NAD-linked_Rdtase_dimer_sf"/>
</dbReference>
<comment type="caution">
    <text evidence="19">The sequence shown here is derived from an EMBL/GenBank/DDBJ whole genome shotgun (WGS) entry which is preliminary data.</text>
</comment>
<feature type="binding site" evidence="14">
    <location>
        <position position="115"/>
    </location>
    <ligand>
        <name>FAD</name>
        <dbReference type="ChEBI" id="CHEBI:57692"/>
    </ligand>
</feature>
<evidence type="ECO:0000256" key="3">
    <source>
        <dbReference type="ARBA" id="ARBA00012608"/>
    </source>
</evidence>
<keyword evidence="5" id="KW-0963">Cytoplasm</keyword>
<organism evidence="19 20">
    <name type="scientific">Flammeovirga pacifica</name>
    <dbReference type="NCBI Taxonomy" id="915059"/>
    <lineage>
        <taxon>Bacteria</taxon>
        <taxon>Pseudomonadati</taxon>
        <taxon>Bacteroidota</taxon>
        <taxon>Cytophagia</taxon>
        <taxon>Cytophagales</taxon>
        <taxon>Flammeovirgaceae</taxon>
        <taxon>Flammeovirga</taxon>
    </lineage>
</organism>
<evidence type="ECO:0000259" key="18">
    <source>
        <dbReference type="Pfam" id="PF07992"/>
    </source>
</evidence>
<keyword evidence="20" id="KW-1185">Reference proteome</keyword>
<evidence type="ECO:0000256" key="13">
    <source>
        <dbReference type="PIRSR" id="PIRSR000350-2"/>
    </source>
</evidence>
<dbReference type="PROSITE" id="PS00076">
    <property type="entry name" value="PYRIDINE_REDOX_1"/>
    <property type="match status" value="1"/>
</dbReference>
<evidence type="ECO:0000256" key="16">
    <source>
        <dbReference type="RuleBase" id="RU003692"/>
    </source>
</evidence>
<dbReference type="InterPro" id="IPR036188">
    <property type="entry name" value="FAD/NAD-bd_sf"/>
</dbReference>
<keyword evidence="10" id="KW-1015">Disulfide bond</keyword>
<dbReference type="GO" id="GO:0005737">
    <property type="term" value="C:cytoplasm"/>
    <property type="evidence" value="ECO:0007669"/>
    <property type="project" value="UniProtKB-SubCell"/>
</dbReference>
<evidence type="ECO:0000256" key="12">
    <source>
        <dbReference type="ARBA" id="ARBA00049187"/>
    </source>
</evidence>
<comment type="subcellular location">
    <subcellularLocation>
        <location evidence="1">Cytoplasm</location>
    </subcellularLocation>
</comment>
<protein>
    <recommendedName>
        <fullName evidence="4 16">Dihydrolipoyl dehydrogenase</fullName>
        <ecNumber evidence="3 16">1.8.1.4</ecNumber>
    </recommendedName>
</protein>
<dbReference type="RefSeq" id="WP_044227452.1">
    <property type="nucleotide sequence ID" value="NZ_JRYR02000001.1"/>
</dbReference>
<dbReference type="GO" id="GO:0050660">
    <property type="term" value="F:flavin adenine dinucleotide binding"/>
    <property type="evidence" value="ECO:0007669"/>
    <property type="project" value="InterPro"/>
</dbReference>
<reference evidence="19 20" key="1">
    <citation type="journal article" date="2012" name="Int. J. Syst. Evol. Microbiol.">
        <title>Flammeovirga pacifica sp. nov., isolated from deep-sea sediment.</title>
        <authorList>
            <person name="Xu H."/>
            <person name="Fu Y."/>
            <person name="Yang N."/>
            <person name="Ding Z."/>
            <person name="Lai Q."/>
            <person name="Zeng R."/>
        </authorList>
    </citation>
    <scope>NUCLEOTIDE SEQUENCE [LARGE SCALE GENOMIC DNA]</scope>
    <source>
        <strain evidence="20">DSM 24597 / LMG 26175 / WPAGA1</strain>
    </source>
</reference>
<comment type="catalytic activity">
    <reaction evidence="12 16">
        <text>N(6)-[(R)-dihydrolipoyl]-L-lysyl-[protein] + NAD(+) = N(6)-[(R)-lipoyl]-L-lysyl-[protein] + NADH + H(+)</text>
        <dbReference type="Rhea" id="RHEA:15045"/>
        <dbReference type="Rhea" id="RHEA-COMP:10474"/>
        <dbReference type="Rhea" id="RHEA-COMP:10475"/>
        <dbReference type="ChEBI" id="CHEBI:15378"/>
        <dbReference type="ChEBI" id="CHEBI:57540"/>
        <dbReference type="ChEBI" id="CHEBI:57945"/>
        <dbReference type="ChEBI" id="CHEBI:83099"/>
        <dbReference type="ChEBI" id="CHEBI:83100"/>
        <dbReference type="EC" id="1.8.1.4"/>
    </reaction>
</comment>
<evidence type="ECO:0000259" key="17">
    <source>
        <dbReference type="Pfam" id="PF02852"/>
    </source>
</evidence>
<feature type="active site" description="Proton acceptor" evidence="13">
    <location>
        <position position="446"/>
    </location>
</feature>
<dbReference type="InterPro" id="IPR012999">
    <property type="entry name" value="Pyr_OxRdtase_I_AS"/>
</dbReference>
<dbReference type="Gene3D" id="3.30.390.30">
    <property type="match status" value="1"/>
</dbReference>
<keyword evidence="11 16" id="KW-0676">Redox-active center</keyword>